<dbReference type="EMBL" id="CP151501">
    <property type="protein sequence ID" value="WZN58706.1"/>
    <property type="molecule type" value="Genomic_DNA"/>
</dbReference>
<organism evidence="2 3">
    <name type="scientific">Chloropicon roscoffensis</name>
    <dbReference type="NCBI Taxonomy" id="1461544"/>
    <lineage>
        <taxon>Eukaryota</taxon>
        <taxon>Viridiplantae</taxon>
        <taxon>Chlorophyta</taxon>
        <taxon>Chloropicophyceae</taxon>
        <taxon>Chloropicales</taxon>
        <taxon>Chloropicaceae</taxon>
        <taxon>Chloropicon</taxon>
    </lineage>
</organism>
<evidence type="ECO:0000313" key="3">
    <source>
        <dbReference type="Proteomes" id="UP001472866"/>
    </source>
</evidence>
<evidence type="ECO:0008006" key="4">
    <source>
        <dbReference type="Google" id="ProtNLM"/>
    </source>
</evidence>
<feature type="signal peptide" evidence="1">
    <location>
        <begin position="1"/>
        <end position="23"/>
    </location>
</feature>
<feature type="chain" id="PRO_5043691054" description="ShKT domain-containing protein" evidence="1">
    <location>
        <begin position="24"/>
        <end position="478"/>
    </location>
</feature>
<sequence>MKSPTVLGVLVTLALLAIPGSLALEDEIGLPQCRGSRDEEPAEYTCLEQVKWGKCNETWVIEGNYCEEACGRCEGRAAVPTSGPLETRARSALEKPPSSACLSGYGPPETALYVKGGLLEEESGIAASHANEGILWLHNDNYDKKHVIAVSVLGPNAGNIVYVLDLEGLPGINKYSDFEDISVARCPFQSDRPEAERTWCVWVGDVGNNAEWDKGTFMYVVEEPILGSSIHTSPIDRTPRPPTNPITLRLDYEGYGYFKGPNVEAIAVAPDGSRFWAFRKTTSHGGAGPAAVWESPTLTDRSALQEDDCRMQNSTWSCALADRPYQFLISQKYGQATLVGGQPAFSVRSRDSARMGVSAPLRLQKIGSMPNPLGPKDKRNISGADLSLDGRALLIATYAGIFEYSLPEPFDVRGALGSTPVELTTTNRDGSLKMGGGKWAGQEGVCFDNTVMGTNQYGKGIWSVSEHHKKLYYLRCLD</sequence>
<reference evidence="2 3" key="1">
    <citation type="submission" date="2024-03" db="EMBL/GenBank/DDBJ databases">
        <title>Complete genome sequence of the green alga Chloropicon roscoffensis RCC1871.</title>
        <authorList>
            <person name="Lemieux C."/>
            <person name="Pombert J.-F."/>
            <person name="Otis C."/>
            <person name="Turmel M."/>
        </authorList>
    </citation>
    <scope>NUCLEOTIDE SEQUENCE [LARGE SCALE GENOMIC DNA]</scope>
    <source>
        <strain evidence="2 3">RCC1871</strain>
    </source>
</reference>
<name>A0AAX4NXS9_9CHLO</name>
<keyword evidence="3" id="KW-1185">Reference proteome</keyword>
<evidence type="ECO:0000313" key="2">
    <source>
        <dbReference type="EMBL" id="WZN58706.1"/>
    </source>
</evidence>
<keyword evidence="1" id="KW-0732">Signal</keyword>
<evidence type="ECO:0000256" key="1">
    <source>
        <dbReference type="SAM" id="SignalP"/>
    </source>
</evidence>
<protein>
    <recommendedName>
        <fullName evidence="4">ShKT domain-containing protein</fullName>
    </recommendedName>
</protein>
<dbReference type="Proteomes" id="UP001472866">
    <property type="component" value="Chromosome 01"/>
</dbReference>
<gene>
    <name evidence="2" type="ORF">HKI87_01g02300</name>
</gene>
<accession>A0AAX4NXS9</accession>
<proteinExistence type="predicted"/>
<dbReference type="AlphaFoldDB" id="A0AAX4NXS9"/>